<comment type="caution">
    <text evidence="1">The sequence shown here is derived from an EMBL/GenBank/DDBJ whole genome shotgun (WGS) entry which is preliminary data.</text>
</comment>
<proteinExistence type="predicted"/>
<dbReference type="Proteomes" id="UP000693946">
    <property type="component" value="Linkage Group LG2"/>
</dbReference>
<reference evidence="1 2" key="1">
    <citation type="journal article" date="2021" name="Sci. Rep.">
        <title>Chromosome anchoring in Senegalese sole (Solea senegalensis) reveals sex-associated markers and genome rearrangements in flatfish.</title>
        <authorList>
            <person name="Guerrero-Cozar I."/>
            <person name="Gomez-Garrido J."/>
            <person name="Berbel C."/>
            <person name="Martinez-Blanch J.F."/>
            <person name="Alioto T."/>
            <person name="Claros M.G."/>
            <person name="Gagnaire P.A."/>
            <person name="Manchado M."/>
        </authorList>
    </citation>
    <scope>NUCLEOTIDE SEQUENCE [LARGE SCALE GENOMIC DNA]</scope>
    <source>
        <strain evidence="1">Sse05_10M</strain>
    </source>
</reference>
<accession>A0AAV6RAF9</accession>
<keyword evidence="2" id="KW-1185">Reference proteome</keyword>
<organism evidence="1 2">
    <name type="scientific">Solea senegalensis</name>
    <name type="common">Senegalese sole</name>
    <dbReference type="NCBI Taxonomy" id="28829"/>
    <lineage>
        <taxon>Eukaryota</taxon>
        <taxon>Metazoa</taxon>
        <taxon>Chordata</taxon>
        <taxon>Craniata</taxon>
        <taxon>Vertebrata</taxon>
        <taxon>Euteleostomi</taxon>
        <taxon>Actinopterygii</taxon>
        <taxon>Neopterygii</taxon>
        <taxon>Teleostei</taxon>
        <taxon>Neoteleostei</taxon>
        <taxon>Acanthomorphata</taxon>
        <taxon>Carangaria</taxon>
        <taxon>Pleuronectiformes</taxon>
        <taxon>Pleuronectoidei</taxon>
        <taxon>Soleidae</taxon>
        <taxon>Solea</taxon>
    </lineage>
</organism>
<gene>
    <name evidence="1" type="ORF">JOB18_000681</name>
</gene>
<dbReference type="EMBL" id="JAGKHQ010000012">
    <property type="protein sequence ID" value="KAG7501495.1"/>
    <property type="molecule type" value="Genomic_DNA"/>
</dbReference>
<evidence type="ECO:0000313" key="2">
    <source>
        <dbReference type="Proteomes" id="UP000693946"/>
    </source>
</evidence>
<name>A0AAV6RAF9_SOLSE</name>
<sequence>MKSVNEGLLIDFHGDLQFVVPEPRKSSISCFCLSEAAAVGSSYCCYVMILTISLAAYPSFKMTNTMDVICCRHPFQQKASPLYGFEEQQPLTFFCRYRIQQTSFQTGSPSHVKYWNNYYSCFLMTITCKISLFQ</sequence>
<evidence type="ECO:0000313" key="1">
    <source>
        <dbReference type="EMBL" id="KAG7501495.1"/>
    </source>
</evidence>
<dbReference type="AlphaFoldDB" id="A0AAV6RAF9"/>
<protein>
    <submittedName>
        <fullName evidence="1">Uncharacterized protein</fullName>
    </submittedName>
</protein>